<dbReference type="PANTHER" id="PTHR38097:SF2">
    <property type="entry name" value="DNA-BINDING PROTEIN STPA"/>
    <property type="match status" value="1"/>
</dbReference>
<reference evidence="6 7" key="1">
    <citation type="submission" date="2017-12" db="EMBL/GenBank/DDBJ databases">
        <title>Genome sequence of the active heterotrophic nitrifier-denitrifier, Cupriavidus pauculus UM1.</title>
        <authorList>
            <person name="Putonti C."/>
            <person name="Castignetti D."/>
        </authorList>
    </citation>
    <scope>NUCLEOTIDE SEQUENCE [LARGE SCALE GENOMIC DNA]</scope>
    <source>
        <strain evidence="6 7">UM1</strain>
    </source>
</reference>
<gene>
    <name evidence="6" type="ORF">CYJ10_12205</name>
</gene>
<dbReference type="Pfam" id="PF00816">
    <property type="entry name" value="Histone_HNS"/>
    <property type="match status" value="1"/>
</dbReference>
<evidence type="ECO:0000256" key="4">
    <source>
        <dbReference type="ARBA" id="ARBA00023125"/>
    </source>
</evidence>
<dbReference type="PANTHER" id="PTHR38097">
    <property type="match status" value="1"/>
</dbReference>
<evidence type="ECO:0000256" key="3">
    <source>
        <dbReference type="ARBA" id="ARBA00022490"/>
    </source>
</evidence>
<keyword evidence="3" id="KW-0963">Cytoplasm</keyword>
<dbReference type="RefSeq" id="WP_101681756.1">
    <property type="nucleotide sequence ID" value="NZ_PJRP01000004.1"/>
</dbReference>
<dbReference type="GO" id="GO:0009295">
    <property type="term" value="C:nucleoid"/>
    <property type="evidence" value="ECO:0007669"/>
    <property type="project" value="UniProtKB-SubCell"/>
</dbReference>
<evidence type="ECO:0000313" key="7">
    <source>
        <dbReference type="Proteomes" id="UP000234341"/>
    </source>
</evidence>
<protein>
    <submittedName>
        <fullName evidence="6">DNA-binding protein</fullName>
    </submittedName>
</protein>
<proteinExistence type="inferred from homology"/>
<comment type="subcellular location">
    <subcellularLocation>
        <location evidence="1">Cytoplasm</location>
        <location evidence="1">Nucleoid</location>
    </subcellularLocation>
</comment>
<dbReference type="Gene3D" id="4.10.430.30">
    <property type="match status" value="1"/>
</dbReference>
<dbReference type="OrthoDB" id="5297879at2"/>
<dbReference type="EMBL" id="PJRP01000004">
    <property type="protein sequence ID" value="PLQ00387.1"/>
    <property type="molecule type" value="Genomic_DNA"/>
</dbReference>
<evidence type="ECO:0000259" key="5">
    <source>
        <dbReference type="SMART" id="SM00528"/>
    </source>
</evidence>
<dbReference type="AlphaFoldDB" id="A0A2N5CDW9"/>
<comment type="caution">
    <text evidence="6">The sequence shown here is derived from an EMBL/GenBank/DDBJ whole genome shotgun (WGS) entry which is preliminary data.</text>
</comment>
<dbReference type="SMART" id="SM00528">
    <property type="entry name" value="HNS"/>
    <property type="match status" value="1"/>
</dbReference>
<sequence length="104" mass="11474">MATYKQLLAQKESLEAQLAEARSNEVAGVIQRIQALMAEYGLSVEDVVGKRRRGRPAGSGAPKPVKEALLPKYRDPKSGKTWSGRGRAPAWLGKNRNRFLIAQE</sequence>
<evidence type="ECO:0000256" key="1">
    <source>
        <dbReference type="ARBA" id="ARBA00004453"/>
    </source>
</evidence>
<evidence type="ECO:0000256" key="2">
    <source>
        <dbReference type="ARBA" id="ARBA00010610"/>
    </source>
</evidence>
<name>A0A2N5CDW9_9BURK</name>
<organism evidence="6 7">
    <name type="scientific">Cupriavidus pauculus</name>
    <dbReference type="NCBI Taxonomy" id="82633"/>
    <lineage>
        <taxon>Bacteria</taxon>
        <taxon>Pseudomonadati</taxon>
        <taxon>Pseudomonadota</taxon>
        <taxon>Betaproteobacteria</taxon>
        <taxon>Burkholderiales</taxon>
        <taxon>Burkholderiaceae</taxon>
        <taxon>Cupriavidus</taxon>
    </lineage>
</organism>
<dbReference type="InterPro" id="IPR027444">
    <property type="entry name" value="H-NS_C_dom"/>
</dbReference>
<keyword evidence="4 6" id="KW-0238">DNA-binding</keyword>
<dbReference type="GO" id="GO:0003677">
    <property type="term" value="F:DNA binding"/>
    <property type="evidence" value="ECO:0007669"/>
    <property type="project" value="UniProtKB-KW"/>
</dbReference>
<accession>A0A2N5CDW9</accession>
<comment type="similarity">
    <text evidence="2">Belongs to the histone-like protein H-NS family.</text>
</comment>
<dbReference type="SUPFAM" id="SSF81273">
    <property type="entry name" value="H-NS histone-like proteins"/>
    <property type="match status" value="1"/>
</dbReference>
<feature type="domain" description="DNA-binding protein H-NS-like C-terminal" evidence="5">
    <location>
        <begin position="63"/>
        <end position="101"/>
    </location>
</feature>
<evidence type="ECO:0000313" key="6">
    <source>
        <dbReference type="EMBL" id="PLQ00387.1"/>
    </source>
</evidence>
<dbReference type="Proteomes" id="UP000234341">
    <property type="component" value="Unassembled WGS sequence"/>
</dbReference>